<accession>A0A024FT51</accession>
<name>A0A024FT51_9STRA</name>
<dbReference type="Proteomes" id="UP000053237">
    <property type="component" value="Unassembled WGS sequence"/>
</dbReference>
<dbReference type="InParanoid" id="A0A024FT51"/>
<sequence>MTSSRQCMCMCWNEISDDLISSLEVQVLEDAFLTFTHQLSNATEGLKQAYDSLAREVHIAAKTIVAISAVFAYNHYFRTALLVGKDQYSNRQFFHQQNSLQINKFIQLMHNVARQIDQEATSNALMYSDNSVDYGPGRVNNFALPKGQYPAFTNYPKLVVDMKIKIRNASWKVCKGRTHEEGPIVSIPDTLSHKNKVAEEGDQDHCEPIRSTEKLSGKAVRTLSSESSKPPHAHDDDPYLDIPVKVPRKSSDESDSSECDPRHERIAEEVAVLKRAWKVISSSLSDERSISDNKFDTAGMRSLDCLIIQVAIPAQYASPNATHRKSHQI</sequence>
<dbReference type="OrthoDB" id="5578278at2759"/>
<feature type="region of interest" description="Disordered" evidence="1">
    <location>
        <begin position="197"/>
        <end position="263"/>
    </location>
</feature>
<reference evidence="2 3" key="1">
    <citation type="submission" date="2012-05" db="EMBL/GenBank/DDBJ databases">
        <title>Recombination and specialization in a pathogen metapopulation.</title>
        <authorList>
            <person name="Gardiner A."/>
            <person name="Kemen E."/>
            <person name="Schultz-Larsen T."/>
            <person name="MacLean D."/>
            <person name="Van Oosterhout C."/>
            <person name="Jones J.D.G."/>
        </authorList>
    </citation>
    <scope>NUCLEOTIDE SEQUENCE [LARGE SCALE GENOMIC DNA]</scope>
    <source>
        <strain evidence="2 3">Ac Nc2</strain>
    </source>
</reference>
<evidence type="ECO:0000256" key="1">
    <source>
        <dbReference type="SAM" id="MobiDB-lite"/>
    </source>
</evidence>
<proteinExistence type="predicted"/>
<comment type="caution">
    <text evidence="2">The sequence shown here is derived from an EMBL/GenBank/DDBJ whole genome shotgun (WGS) entry which is preliminary data.</text>
</comment>
<gene>
    <name evidence="2" type="ORF">BN9_051070</name>
</gene>
<evidence type="ECO:0000313" key="2">
    <source>
        <dbReference type="EMBL" id="CCI10047.1"/>
    </source>
</evidence>
<feature type="compositionally biased region" description="Basic and acidic residues" evidence="1">
    <location>
        <begin position="197"/>
        <end position="216"/>
    </location>
</feature>
<keyword evidence="3" id="KW-1185">Reference proteome</keyword>
<organism evidence="2 3">
    <name type="scientific">Albugo candida</name>
    <dbReference type="NCBI Taxonomy" id="65357"/>
    <lineage>
        <taxon>Eukaryota</taxon>
        <taxon>Sar</taxon>
        <taxon>Stramenopiles</taxon>
        <taxon>Oomycota</taxon>
        <taxon>Peronosporomycetes</taxon>
        <taxon>Albuginales</taxon>
        <taxon>Albuginaceae</taxon>
        <taxon>Albugo</taxon>
    </lineage>
</organism>
<dbReference type="AlphaFoldDB" id="A0A024FT51"/>
<dbReference type="EMBL" id="CAIX01000067">
    <property type="protein sequence ID" value="CCI10047.1"/>
    <property type="molecule type" value="Genomic_DNA"/>
</dbReference>
<protein>
    <submittedName>
        <fullName evidence="2">Uncharacterized protein</fullName>
    </submittedName>
</protein>
<evidence type="ECO:0000313" key="3">
    <source>
        <dbReference type="Proteomes" id="UP000053237"/>
    </source>
</evidence>